<gene>
    <name evidence="25" type="primary">NCAS0F01640</name>
    <name evidence="25" type="ordered locus">NCAS_0F01640</name>
</gene>
<dbReference type="OMA" id="LWHAIDF"/>
<feature type="compositionally biased region" description="Polar residues" evidence="23">
    <location>
        <begin position="21"/>
        <end position="37"/>
    </location>
</feature>
<dbReference type="PROSITE" id="PS51450">
    <property type="entry name" value="LRR"/>
    <property type="match status" value="1"/>
</dbReference>
<evidence type="ECO:0000256" key="20">
    <source>
        <dbReference type="ARBA" id="ARBA00030493"/>
    </source>
</evidence>
<dbReference type="GO" id="GO:0046872">
    <property type="term" value="F:metal ion binding"/>
    <property type="evidence" value="ECO:0007669"/>
    <property type="project" value="UniProtKB-KW"/>
</dbReference>
<dbReference type="GO" id="GO:0000076">
    <property type="term" value="P:DNA replication checkpoint signaling"/>
    <property type="evidence" value="ECO:0007669"/>
    <property type="project" value="EnsemblFungi"/>
</dbReference>
<dbReference type="OrthoDB" id="428734at2759"/>
<keyword evidence="26" id="KW-1185">Reference proteome</keyword>
<dbReference type="InterPro" id="IPR036691">
    <property type="entry name" value="Endo/exonu/phosph_ase_sf"/>
</dbReference>
<keyword evidence="10" id="KW-0479">Metal-binding</keyword>
<keyword evidence="14" id="KW-0460">Magnesium</keyword>
<sequence length="855" mass="96989">MNEPSLMGYPSLSQQQQQLPNGTPNTLHQQLHGLSNNPMPPPGLMNSNDLPNNLGNGPRGINANNNNNNNPMLSASHQLLDQLTNGNANMGMNNNTSPNANNTSMSSNAPSQSLAIASINANANNPLFHPHLEDPTLLSNPIWKLQLQLANVSLQSLGQPNVYARQNAMKKYLASQNQSQNTSNNTLTAPVVPNNTNNPTIQPQSQTTTGAPTTNENINQSQQQQQTQPSEMSMSLVDRTKKLLMEMATETSKEKGKTSKPSTANSANNGNSMPNNTNEAMTPSSANTPLATTNNSRMGTPTTPHTELLNTRDQNSTTPSVLLQHKKLSQQYNIDEDDEIENRMVAPKDTKYNDQLWHAIDFSNLQIFHINDNLFKYTFLTRLYLNGNGLTHIPKEIKNLNNLCVLDLSNNKLSELPSEIGSCFRLKYLYFFNNLISDLPWEFGNLYNLQFLGCEGNPLDKKLLKILTEKSVTGLIFYLRDNRPEIPLIKDRKFIEIDTEGEPVREYDSLKLADANGNPDLEKKSFTLLSYNTLCQHYATPKMYRYTPSWALSWDYRREKLKDQILSYQSDILCLQEVESKTFEEFWSPLLEKYDYQGIFHIKTRAKTMQSKDSKKVDGCCIFFKKSKFKLLFKEAMDFSGTWMKHKKFQRTEDYLNRAMNKDNVALYLKLQSLTSGESVWVVTTHLHWDPKFNDVKTFQVGILLDHMEALLKEENPKQDVKKANVVICGDLNSYFDSAVYELLSTGRVVNHQDNKGRDFGYMSQKNFAHNLSLRSSYDYIGELPFTNFTPSFTDVIDYIWFSTQSMRVRGLLGGVDQDYVSNFIGFPNDKFPSDHIPLLARFEFMKSSSGSRKI</sequence>
<dbReference type="Pfam" id="PF13855">
    <property type="entry name" value="LRR_8"/>
    <property type="match status" value="1"/>
</dbReference>
<evidence type="ECO:0000256" key="2">
    <source>
        <dbReference type="ARBA" id="ARBA00001946"/>
    </source>
</evidence>
<keyword evidence="12" id="KW-0378">Hydrolase</keyword>
<dbReference type="RefSeq" id="XP_003677003.1">
    <property type="nucleotide sequence ID" value="XM_003676955.1"/>
</dbReference>
<dbReference type="InParanoid" id="G0VGM7"/>
<feature type="compositionally biased region" description="Low complexity" evidence="23">
    <location>
        <begin position="259"/>
        <end position="278"/>
    </location>
</feature>
<evidence type="ECO:0000256" key="1">
    <source>
        <dbReference type="ARBA" id="ARBA00001663"/>
    </source>
</evidence>
<dbReference type="InterPro" id="IPR003591">
    <property type="entry name" value="Leu-rich_rpt_typical-subtyp"/>
</dbReference>
<dbReference type="Gene3D" id="3.80.10.10">
    <property type="entry name" value="Ribonuclease Inhibitor"/>
    <property type="match status" value="2"/>
</dbReference>
<dbReference type="InterPro" id="IPR005135">
    <property type="entry name" value="Endo/exonuclease/phosphatase"/>
</dbReference>
<evidence type="ECO:0000256" key="9">
    <source>
        <dbReference type="ARBA" id="ARBA00022722"/>
    </source>
</evidence>
<feature type="region of interest" description="Disordered" evidence="23">
    <location>
        <begin position="173"/>
        <end position="233"/>
    </location>
</feature>
<keyword evidence="7" id="KW-0963">Cytoplasm</keyword>
<dbReference type="Gene3D" id="3.60.10.10">
    <property type="entry name" value="Endonuclease/exonuclease/phosphatase"/>
    <property type="match status" value="1"/>
</dbReference>
<evidence type="ECO:0000256" key="5">
    <source>
        <dbReference type="ARBA" id="ARBA00010774"/>
    </source>
</evidence>
<comment type="similarity">
    <text evidence="5">Belongs to the CCR4/nocturin family.</text>
</comment>
<evidence type="ECO:0000256" key="21">
    <source>
        <dbReference type="ARBA" id="ARBA00031469"/>
    </source>
</evidence>
<dbReference type="HOGENOM" id="CLU_016428_4_1_1"/>
<dbReference type="Proteomes" id="UP000001640">
    <property type="component" value="Chromosome 6"/>
</dbReference>
<evidence type="ECO:0000256" key="10">
    <source>
        <dbReference type="ARBA" id="ARBA00022723"/>
    </source>
</evidence>
<dbReference type="GO" id="GO:0004535">
    <property type="term" value="F:poly(A)-specific ribonuclease activity"/>
    <property type="evidence" value="ECO:0007669"/>
    <property type="project" value="UniProtKB-EC"/>
</dbReference>
<dbReference type="GO" id="GO:0030015">
    <property type="term" value="C:CCR4-NOT core complex"/>
    <property type="evidence" value="ECO:0007669"/>
    <property type="project" value="EnsemblFungi"/>
</dbReference>
<comment type="subcellular location">
    <subcellularLocation>
        <location evidence="4">Cytoplasm</location>
    </subcellularLocation>
    <subcellularLocation>
        <location evidence="3">Nucleus</location>
    </subcellularLocation>
</comment>
<evidence type="ECO:0000256" key="18">
    <source>
        <dbReference type="ARBA" id="ARBA00023242"/>
    </source>
</evidence>
<evidence type="ECO:0000259" key="24">
    <source>
        <dbReference type="Pfam" id="PF03372"/>
    </source>
</evidence>
<keyword evidence="8" id="KW-0433">Leucine-rich repeat</keyword>
<keyword evidence="16" id="KW-0805">Transcription regulation</keyword>
<dbReference type="GO" id="GO:0006260">
    <property type="term" value="P:DNA replication"/>
    <property type="evidence" value="ECO:0007669"/>
    <property type="project" value="EnsemblFungi"/>
</dbReference>
<keyword evidence="11" id="KW-0677">Repeat</keyword>
<evidence type="ECO:0000256" key="11">
    <source>
        <dbReference type="ARBA" id="ARBA00022737"/>
    </source>
</evidence>
<evidence type="ECO:0000256" key="3">
    <source>
        <dbReference type="ARBA" id="ARBA00004123"/>
    </source>
</evidence>
<keyword evidence="15" id="KW-0694">RNA-binding</keyword>
<evidence type="ECO:0000256" key="15">
    <source>
        <dbReference type="ARBA" id="ARBA00022884"/>
    </source>
</evidence>
<dbReference type="Pfam" id="PF03372">
    <property type="entry name" value="Exo_endo_phos"/>
    <property type="match status" value="1"/>
</dbReference>
<dbReference type="EMBL" id="HE576757">
    <property type="protein sequence ID" value="CCC70648.1"/>
    <property type="molecule type" value="Genomic_DNA"/>
</dbReference>
<dbReference type="FunFam" id="3.60.10.10:FF:000037">
    <property type="entry name" value="Glucose-repressible alcohol dehydrogenase transcriptional effector"/>
    <property type="match status" value="1"/>
</dbReference>
<evidence type="ECO:0000313" key="26">
    <source>
        <dbReference type="Proteomes" id="UP000001640"/>
    </source>
</evidence>
<dbReference type="SMART" id="SM00369">
    <property type="entry name" value="LRR_TYP"/>
    <property type="match status" value="2"/>
</dbReference>
<dbReference type="GO" id="GO:0016593">
    <property type="term" value="C:Cdc73/Paf1 complex"/>
    <property type="evidence" value="ECO:0007669"/>
    <property type="project" value="EnsemblFungi"/>
</dbReference>
<reference key="2">
    <citation type="submission" date="2011-08" db="EMBL/GenBank/DDBJ databases">
        <title>Genome sequence of Naumovozyma castellii.</title>
        <authorList>
            <person name="Gordon J.L."/>
            <person name="Armisen D."/>
            <person name="Proux-Wera E."/>
            <person name="OhEigeartaigh S.S."/>
            <person name="Byrne K.P."/>
            <person name="Wolfe K.H."/>
        </authorList>
    </citation>
    <scope>NUCLEOTIDE SEQUENCE</scope>
    <source>
        <strain>Type strain:CBS 4309</strain>
    </source>
</reference>
<organism evidence="25 26">
    <name type="scientific">Naumovozyma castellii</name>
    <name type="common">Yeast</name>
    <name type="synonym">Saccharomyces castellii</name>
    <dbReference type="NCBI Taxonomy" id="27288"/>
    <lineage>
        <taxon>Eukaryota</taxon>
        <taxon>Fungi</taxon>
        <taxon>Dikarya</taxon>
        <taxon>Ascomycota</taxon>
        <taxon>Saccharomycotina</taxon>
        <taxon>Saccharomycetes</taxon>
        <taxon>Saccharomycetales</taxon>
        <taxon>Saccharomycetaceae</taxon>
        <taxon>Naumovozyma</taxon>
    </lineage>
</organism>
<dbReference type="PANTHER" id="PTHR12121">
    <property type="entry name" value="CARBON CATABOLITE REPRESSOR PROTEIN 4"/>
    <property type="match status" value="1"/>
</dbReference>
<accession>G0VGM7</accession>
<dbReference type="GeneID" id="96904296"/>
<dbReference type="FunCoup" id="G0VGM7">
    <property type="interactions" value="513"/>
</dbReference>
<dbReference type="GO" id="GO:0007089">
    <property type="term" value="P:traversing start control point of mitotic cell cycle"/>
    <property type="evidence" value="ECO:0007669"/>
    <property type="project" value="EnsemblFungi"/>
</dbReference>
<dbReference type="GO" id="GO:0000289">
    <property type="term" value="P:nuclear-transcribed mRNA poly(A) tail shortening"/>
    <property type="evidence" value="ECO:0007669"/>
    <property type="project" value="EnsemblFungi"/>
</dbReference>
<evidence type="ECO:0000256" key="22">
    <source>
        <dbReference type="ARBA" id="ARBA00033317"/>
    </source>
</evidence>
<evidence type="ECO:0000256" key="13">
    <source>
        <dbReference type="ARBA" id="ARBA00022839"/>
    </source>
</evidence>
<evidence type="ECO:0000256" key="7">
    <source>
        <dbReference type="ARBA" id="ARBA00022490"/>
    </source>
</evidence>
<dbReference type="SUPFAM" id="SSF52058">
    <property type="entry name" value="L domain-like"/>
    <property type="match status" value="1"/>
</dbReference>
<keyword evidence="18" id="KW-0539">Nucleus</keyword>
<keyword evidence="9" id="KW-0540">Nuclease</keyword>
<evidence type="ECO:0000256" key="23">
    <source>
        <dbReference type="SAM" id="MobiDB-lite"/>
    </source>
</evidence>
<proteinExistence type="inferred from homology"/>
<feature type="region of interest" description="Disordered" evidence="23">
    <location>
        <begin position="1"/>
        <end position="73"/>
    </location>
</feature>
<dbReference type="eggNOG" id="KOG0620">
    <property type="taxonomic scope" value="Eukaryota"/>
</dbReference>
<evidence type="ECO:0000256" key="8">
    <source>
        <dbReference type="ARBA" id="ARBA00022614"/>
    </source>
</evidence>
<name>G0VGM7_NAUCA</name>
<evidence type="ECO:0000313" key="25">
    <source>
        <dbReference type="EMBL" id="CCC70648.1"/>
    </source>
</evidence>
<evidence type="ECO:0000256" key="17">
    <source>
        <dbReference type="ARBA" id="ARBA00023163"/>
    </source>
</evidence>
<dbReference type="InterPro" id="IPR050410">
    <property type="entry name" value="CCR4/nocturin_mRNA_transcr"/>
</dbReference>
<dbReference type="KEGG" id="ncs:NCAS_0F01640"/>
<comment type="catalytic activity">
    <reaction evidence="1">
        <text>Exonucleolytic cleavage of poly(A) to 5'-AMP.</text>
        <dbReference type="EC" id="3.1.13.4"/>
    </reaction>
</comment>
<protein>
    <recommendedName>
        <fullName evidence="19">CCR4-Not complex 3'-5'-exoribonuclease subunit Ccr4</fullName>
        <ecNumber evidence="6">3.1.13.4</ecNumber>
    </recommendedName>
    <alternativeName>
        <fullName evidence="20">Carbon catabolite repressor protein 4</fullName>
    </alternativeName>
    <alternativeName>
        <fullName evidence="21">Cytoplasmic deadenylase</fullName>
    </alternativeName>
    <alternativeName>
        <fullName evidence="22">Glucose-repressible alcohol dehydrogenase transcriptional effector</fullName>
    </alternativeName>
</protein>
<keyword evidence="17" id="KW-0804">Transcription</keyword>
<reference evidence="25 26" key="1">
    <citation type="journal article" date="2011" name="Proc. Natl. Acad. Sci. U.S.A.">
        <title>Evolutionary erosion of yeast sex chromosomes by mating-type switching accidents.</title>
        <authorList>
            <person name="Gordon J.L."/>
            <person name="Armisen D."/>
            <person name="Proux-Wera E."/>
            <person name="Oheigeartaigh S.S."/>
            <person name="Byrne K.P."/>
            <person name="Wolfe K.H."/>
        </authorList>
    </citation>
    <scope>NUCLEOTIDE SEQUENCE [LARGE SCALE GENOMIC DNA]</scope>
    <source>
        <strain evidence="26">ATCC 76901 / BCRC 22586 / CBS 4309 / NBRC 1992 / NRRL Y-12630</strain>
    </source>
</reference>
<evidence type="ECO:0000256" key="19">
    <source>
        <dbReference type="ARBA" id="ARBA00023475"/>
    </source>
</evidence>
<evidence type="ECO:0000256" key="6">
    <source>
        <dbReference type="ARBA" id="ARBA00012161"/>
    </source>
</evidence>
<feature type="compositionally biased region" description="Low complexity" evidence="23">
    <location>
        <begin position="10"/>
        <end position="20"/>
    </location>
</feature>
<evidence type="ECO:0000256" key="14">
    <source>
        <dbReference type="ARBA" id="ARBA00022842"/>
    </source>
</evidence>
<comment type="cofactor">
    <cofactor evidence="2">
        <name>Mg(2+)</name>
        <dbReference type="ChEBI" id="CHEBI:18420"/>
    </cofactor>
</comment>
<evidence type="ECO:0000256" key="4">
    <source>
        <dbReference type="ARBA" id="ARBA00004496"/>
    </source>
</evidence>
<dbReference type="GO" id="GO:0006368">
    <property type="term" value="P:transcription elongation by RNA polymerase II"/>
    <property type="evidence" value="ECO:0007669"/>
    <property type="project" value="EnsemblFungi"/>
</dbReference>
<dbReference type="STRING" id="1064592.G0VGM7"/>
<evidence type="ECO:0000256" key="16">
    <source>
        <dbReference type="ARBA" id="ARBA00023015"/>
    </source>
</evidence>
<feature type="compositionally biased region" description="Low complexity" evidence="23">
    <location>
        <begin position="173"/>
        <end position="228"/>
    </location>
</feature>
<feature type="region of interest" description="Disordered" evidence="23">
    <location>
        <begin position="249"/>
        <end position="320"/>
    </location>
</feature>
<dbReference type="GO" id="GO:0000932">
    <property type="term" value="C:P-body"/>
    <property type="evidence" value="ECO:0007669"/>
    <property type="project" value="EnsemblFungi"/>
</dbReference>
<dbReference type="PANTHER" id="PTHR12121:SF100">
    <property type="entry name" value="POLY(A)-SPECIFIC RIBONUCLEASE"/>
    <property type="match status" value="1"/>
</dbReference>
<feature type="domain" description="Endonuclease/exonuclease/phosphatase" evidence="24">
    <location>
        <begin position="529"/>
        <end position="836"/>
    </location>
</feature>
<evidence type="ECO:0000256" key="12">
    <source>
        <dbReference type="ARBA" id="ARBA00022801"/>
    </source>
</evidence>
<feature type="compositionally biased region" description="Polar residues" evidence="23">
    <location>
        <begin position="279"/>
        <end position="320"/>
    </location>
</feature>
<dbReference type="AlphaFoldDB" id="G0VGM7"/>
<dbReference type="InterPro" id="IPR001611">
    <property type="entry name" value="Leu-rich_rpt"/>
</dbReference>
<feature type="compositionally biased region" description="Polar residues" evidence="23">
    <location>
        <begin position="45"/>
        <end position="55"/>
    </location>
</feature>
<dbReference type="GO" id="GO:0003723">
    <property type="term" value="F:RNA binding"/>
    <property type="evidence" value="ECO:0007669"/>
    <property type="project" value="UniProtKB-KW"/>
</dbReference>
<keyword evidence="13" id="KW-0269">Exonuclease</keyword>
<dbReference type="EC" id="3.1.13.4" evidence="6"/>
<dbReference type="SUPFAM" id="SSF56219">
    <property type="entry name" value="DNase I-like"/>
    <property type="match status" value="1"/>
</dbReference>
<feature type="region of interest" description="Disordered" evidence="23">
    <location>
        <begin position="87"/>
        <end position="109"/>
    </location>
</feature>
<dbReference type="InterPro" id="IPR032675">
    <property type="entry name" value="LRR_dom_sf"/>
</dbReference>
<dbReference type="GO" id="GO:0032968">
    <property type="term" value="P:positive regulation of transcription elongation by RNA polymerase II"/>
    <property type="evidence" value="ECO:0007669"/>
    <property type="project" value="EnsemblFungi"/>
</dbReference>